<dbReference type="AlphaFoldDB" id="A0AAD9VHS7"/>
<proteinExistence type="predicted"/>
<organism evidence="1 2">
    <name type="scientific">Acropora cervicornis</name>
    <name type="common">Staghorn coral</name>
    <dbReference type="NCBI Taxonomy" id="6130"/>
    <lineage>
        <taxon>Eukaryota</taxon>
        <taxon>Metazoa</taxon>
        <taxon>Cnidaria</taxon>
        <taxon>Anthozoa</taxon>
        <taxon>Hexacorallia</taxon>
        <taxon>Scleractinia</taxon>
        <taxon>Astrocoeniina</taxon>
        <taxon>Acroporidae</taxon>
        <taxon>Acropora</taxon>
    </lineage>
</organism>
<dbReference type="Proteomes" id="UP001249851">
    <property type="component" value="Unassembled WGS sequence"/>
</dbReference>
<keyword evidence="2" id="KW-1185">Reference proteome</keyword>
<accession>A0AAD9VHS7</accession>
<dbReference type="EMBL" id="JARQWQ010000001">
    <property type="protein sequence ID" value="KAK2574310.1"/>
    <property type="molecule type" value="Genomic_DNA"/>
</dbReference>
<sequence>MGGQRICNWKANRKVEVPALDLGGAFKFIVNCTKSSRCVQEVANAEGKRYPARTLYRDGIIWGIRRHLVESVGSEAFNPQQPKDKSFAIFRRCLNVNIVVKSGK</sequence>
<evidence type="ECO:0000313" key="2">
    <source>
        <dbReference type="Proteomes" id="UP001249851"/>
    </source>
</evidence>
<reference evidence="1" key="2">
    <citation type="journal article" date="2023" name="Science">
        <title>Genomic signatures of disease resistance in endangered staghorn corals.</title>
        <authorList>
            <person name="Vollmer S.V."/>
            <person name="Selwyn J.D."/>
            <person name="Despard B.A."/>
            <person name="Roesel C.L."/>
        </authorList>
    </citation>
    <scope>NUCLEOTIDE SEQUENCE</scope>
    <source>
        <strain evidence="1">K2</strain>
    </source>
</reference>
<name>A0AAD9VHS7_ACRCE</name>
<evidence type="ECO:0000313" key="1">
    <source>
        <dbReference type="EMBL" id="KAK2574310.1"/>
    </source>
</evidence>
<gene>
    <name evidence="1" type="ORF">P5673_000456</name>
</gene>
<reference evidence="1" key="1">
    <citation type="journal article" date="2023" name="G3 (Bethesda)">
        <title>Whole genome assembly and annotation of the endangered Caribbean coral Acropora cervicornis.</title>
        <authorList>
            <person name="Selwyn J.D."/>
            <person name="Vollmer S.V."/>
        </authorList>
    </citation>
    <scope>NUCLEOTIDE SEQUENCE</scope>
    <source>
        <strain evidence="1">K2</strain>
    </source>
</reference>
<comment type="caution">
    <text evidence="1">The sequence shown here is derived from an EMBL/GenBank/DDBJ whole genome shotgun (WGS) entry which is preliminary data.</text>
</comment>
<protein>
    <submittedName>
        <fullName evidence="1">Uncharacterized protein</fullName>
    </submittedName>
</protein>